<dbReference type="AlphaFoldDB" id="A0AAE4G644"/>
<reference evidence="2" key="1">
    <citation type="submission" date="2023-02" db="EMBL/GenBank/DDBJ databases">
        <title>Description of Herbaspirillum huttiense subsp. nephrolepsisexaltata and Herbaspirillum huttiense subsp. lycopersicon.</title>
        <authorList>
            <person name="Poudel M."/>
            <person name="Sharma A."/>
            <person name="Goss E."/>
            <person name="Tapia J.H."/>
            <person name="Harmon C.M."/>
            <person name="Jones J.B."/>
        </authorList>
    </citation>
    <scope>NUCLEOTIDE SEQUENCE</scope>
    <source>
        <strain evidence="2">NC40101</strain>
    </source>
</reference>
<evidence type="ECO:0000256" key="1">
    <source>
        <dbReference type="SAM" id="MobiDB-lite"/>
    </source>
</evidence>
<feature type="region of interest" description="Disordered" evidence="1">
    <location>
        <begin position="1"/>
        <end position="24"/>
    </location>
</feature>
<dbReference type="EMBL" id="JAVRAA010000002">
    <property type="protein sequence ID" value="MDT0336016.1"/>
    <property type="molecule type" value="Genomic_DNA"/>
</dbReference>
<dbReference type="Pfam" id="PF19940">
    <property type="entry name" value="DUF6402"/>
    <property type="match status" value="1"/>
</dbReference>
<sequence length="337" mass="38445">MGTETPAHSAQLRLVGESRTSPRENKQGKICYADVFRLTDLPEIMEKMGWKNSATLMKKWFDSPGYTMTREQKEGLVGASQYPSHLLETSLITMEWALSFPRIKREYDGMFGSRNLYKSIPPIYENPKAKKLLIKRLFRANKFTESPQSFGDLTKSALALDEEWQFQRHSVDDNREYLNAWWKDSTTADPDLDDMWGALARFTFKIAGEGTVTPKKKVVKSGGQSSVLVEHYEINVSRIGVYIRDTYDFNGNQYLGHWSKHSAPHVRVYPLSYFAGGRGEKGICPDDFVSVTNERFNSHRKMAGFGGDLIVLSDVLATTLKRPFRFRVTPQDITNIS</sequence>
<proteinExistence type="predicted"/>
<protein>
    <submittedName>
        <fullName evidence="2">DUF6402 family protein</fullName>
    </submittedName>
</protein>
<gene>
    <name evidence="2" type="ORF">RJN63_04185</name>
</gene>
<dbReference type="RefSeq" id="WP_310835327.1">
    <property type="nucleotide sequence ID" value="NZ_JAVLSM010000001.1"/>
</dbReference>
<evidence type="ECO:0000313" key="2">
    <source>
        <dbReference type="EMBL" id="MDT0336016.1"/>
    </source>
</evidence>
<name>A0AAE4G644_9BURK</name>
<dbReference type="InterPro" id="IPR045646">
    <property type="entry name" value="DUF6402"/>
</dbReference>
<comment type="caution">
    <text evidence="2">The sequence shown here is derived from an EMBL/GenBank/DDBJ whole genome shotgun (WGS) entry which is preliminary data.</text>
</comment>
<accession>A0AAE4G644</accession>
<organism evidence="2">
    <name type="scientific">Herbaspirillum huttiense subsp. nephrolepidis</name>
    <dbReference type="NCBI Taxonomy" id="3075126"/>
    <lineage>
        <taxon>Bacteria</taxon>
        <taxon>Pseudomonadati</taxon>
        <taxon>Pseudomonadota</taxon>
        <taxon>Betaproteobacteria</taxon>
        <taxon>Burkholderiales</taxon>
        <taxon>Oxalobacteraceae</taxon>
        <taxon>Herbaspirillum</taxon>
    </lineage>
</organism>